<dbReference type="EMBL" id="CP017581">
    <property type="protein sequence ID" value="ARF50685.1"/>
    <property type="molecule type" value="Genomic_DNA"/>
</dbReference>
<dbReference type="InterPro" id="IPR014710">
    <property type="entry name" value="RmlC-like_jellyroll"/>
</dbReference>
<accession>A0ABN4Z1B0</accession>
<dbReference type="Pfam" id="PF05523">
    <property type="entry name" value="FdtA"/>
    <property type="match status" value="1"/>
</dbReference>
<dbReference type="Gene3D" id="2.60.120.10">
    <property type="entry name" value="Jelly Rolls"/>
    <property type="match status" value="1"/>
</dbReference>
<feature type="domain" description="Sugar 3,4-ketoisomerase QdtA cupin" evidence="1">
    <location>
        <begin position="1"/>
        <end position="130"/>
    </location>
</feature>
<keyword evidence="3" id="KW-1185">Reference proteome</keyword>
<evidence type="ECO:0000259" key="1">
    <source>
        <dbReference type="Pfam" id="PF05523"/>
    </source>
</evidence>
<dbReference type="InterPro" id="IPR011051">
    <property type="entry name" value="RmlC_Cupin_sf"/>
</dbReference>
<gene>
    <name evidence="2" type="ORF">DSJ_15980</name>
</gene>
<dbReference type="GO" id="GO:0016853">
    <property type="term" value="F:isomerase activity"/>
    <property type="evidence" value="ECO:0007669"/>
    <property type="project" value="UniProtKB-KW"/>
</dbReference>
<dbReference type="SUPFAM" id="SSF51182">
    <property type="entry name" value="RmlC-like cupins"/>
    <property type="match status" value="1"/>
</dbReference>
<sequence length="132" mass="15384">MKVELLPLQIHGDERGSLVSLERDTNIPFEIRRVYYIVNTKKGVTRGYHAHKELKQVAIALKGSCEFLLDDGKERVKIFLNNPSQGLLIDSCIWREISNFSEDCVLLILASHEYDESDYIRDYNYFIDVMKK</sequence>
<organism evidence="2 3">
    <name type="scientific">Pantoea stewartii subsp. stewartii DC283</name>
    <dbReference type="NCBI Taxonomy" id="660596"/>
    <lineage>
        <taxon>Bacteria</taxon>
        <taxon>Pseudomonadati</taxon>
        <taxon>Pseudomonadota</taxon>
        <taxon>Gammaproteobacteria</taxon>
        <taxon>Enterobacterales</taxon>
        <taxon>Erwiniaceae</taxon>
        <taxon>Pantoea</taxon>
    </lineage>
</organism>
<reference evidence="2 3" key="1">
    <citation type="submission" date="2016-10" db="EMBL/GenBank/DDBJ databases">
        <title>Complete Genome Assembly of Pantoea stewartii subsp. stewartii DC283, a Corn Pathogen.</title>
        <authorList>
            <person name="Duong D.A."/>
            <person name="Stevens A.M."/>
            <person name="Jensen R.V."/>
        </authorList>
    </citation>
    <scope>NUCLEOTIDE SEQUENCE [LARGE SCALE GENOMIC DNA]</scope>
    <source>
        <strain evidence="2 3">DC283</strain>
    </source>
</reference>
<proteinExistence type="predicted"/>
<name>A0ABN4Z1B0_PANSE</name>
<keyword evidence="2" id="KW-0413">Isomerase</keyword>
<dbReference type="InterPro" id="IPR008894">
    <property type="entry name" value="QdtA_cupin_dom"/>
</dbReference>
<dbReference type="RefSeq" id="WP_044242196.1">
    <property type="nucleotide sequence ID" value="NZ_AHIE01000019.1"/>
</dbReference>
<protein>
    <submittedName>
        <fullName evidence="2">dTDP-6-deoxy-3,4-keto-hexulose isomerase</fullName>
    </submittedName>
</protein>
<dbReference type="CDD" id="cd20292">
    <property type="entry name" value="cupin_QdtA-like"/>
    <property type="match status" value="1"/>
</dbReference>
<evidence type="ECO:0000313" key="2">
    <source>
        <dbReference type="EMBL" id="ARF50685.1"/>
    </source>
</evidence>
<dbReference type="Proteomes" id="UP000192380">
    <property type="component" value="Chromosome"/>
</dbReference>
<evidence type="ECO:0000313" key="3">
    <source>
        <dbReference type="Proteomes" id="UP000192380"/>
    </source>
</evidence>